<dbReference type="SUPFAM" id="SSF52047">
    <property type="entry name" value="RNI-like"/>
    <property type="match status" value="1"/>
</dbReference>
<keyword evidence="2" id="KW-1185">Reference proteome</keyword>
<gene>
    <name evidence="1" type="ORF">HK103_004319</name>
</gene>
<dbReference type="Pfam" id="PF13516">
    <property type="entry name" value="LRR_6"/>
    <property type="match status" value="1"/>
</dbReference>
<evidence type="ECO:0000313" key="2">
    <source>
        <dbReference type="Proteomes" id="UP001210925"/>
    </source>
</evidence>
<dbReference type="GO" id="GO:0019005">
    <property type="term" value="C:SCF ubiquitin ligase complex"/>
    <property type="evidence" value="ECO:0007669"/>
    <property type="project" value="TreeGrafter"/>
</dbReference>
<dbReference type="AlphaFoldDB" id="A0AAD5Y8D2"/>
<protein>
    <submittedName>
        <fullName evidence="1">Uncharacterized protein</fullName>
    </submittedName>
</protein>
<dbReference type="PANTHER" id="PTHR13318">
    <property type="entry name" value="PARTNER OF PAIRED, ISOFORM B-RELATED"/>
    <property type="match status" value="1"/>
</dbReference>
<accession>A0AAD5Y8D2</accession>
<dbReference type="InterPro" id="IPR006553">
    <property type="entry name" value="Leu-rich_rpt_Cys-con_subtyp"/>
</dbReference>
<dbReference type="EMBL" id="JADGKB010000035">
    <property type="protein sequence ID" value="KAJ3257692.1"/>
    <property type="molecule type" value="Genomic_DNA"/>
</dbReference>
<dbReference type="SMART" id="SM00367">
    <property type="entry name" value="LRR_CC"/>
    <property type="match status" value="7"/>
</dbReference>
<dbReference type="InterPro" id="IPR001611">
    <property type="entry name" value="Leu-rich_rpt"/>
</dbReference>
<dbReference type="Proteomes" id="UP001210925">
    <property type="component" value="Unassembled WGS sequence"/>
</dbReference>
<organism evidence="1 2">
    <name type="scientific">Boothiomyces macroporosus</name>
    <dbReference type="NCBI Taxonomy" id="261099"/>
    <lineage>
        <taxon>Eukaryota</taxon>
        <taxon>Fungi</taxon>
        <taxon>Fungi incertae sedis</taxon>
        <taxon>Chytridiomycota</taxon>
        <taxon>Chytridiomycota incertae sedis</taxon>
        <taxon>Chytridiomycetes</taxon>
        <taxon>Rhizophydiales</taxon>
        <taxon>Terramycetaceae</taxon>
        <taxon>Boothiomyces</taxon>
    </lineage>
</organism>
<comment type="caution">
    <text evidence="1">The sequence shown here is derived from an EMBL/GenBank/DDBJ whole genome shotgun (WGS) entry which is preliminary data.</text>
</comment>
<dbReference type="GO" id="GO:0031146">
    <property type="term" value="P:SCF-dependent proteasomal ubiquitin-dependent protein catabolic process"/>
    <property type="evidence" value="ECO:0007669"/>
    <property type="project" value="TreeGrafter"/>
</dbReference>
<sequence length="733" mass="82063">MKLLLVSKEWSRAFATAIYQNPDLTPTDAFERLLGLLNTPLPTHPYSFMIQKLDISGIAADNLYMGDLDACLKQCANIKILRLERCFHISNILLQSISNYCFKIEQLDLPGCPISDRFVPLLAKNCQMLKKIDFSFTNMTVTALYHLIANCPSILEIDLSECKQSEGLPEPLVRNFQSTLTYLNLRNSPVTDTVMRYVASQCPKLKTLILESCLDLTDASLMKVANSCPDLVTLDLSFCDMMTDLSLQVFSIRASSDKGGNLQQELHLAACDQITPSAVHQLVKKCANLELLVLDGCDKITNSYIKPHATFKEDDITCTFELPELRKLADLSIEEAKVTPADSYNTPPTTPPRVNVSFDPYEITKTEDENYKRLSLSIAKNPSGLSRKKSRSLLSRRSMINMVTPLDAENFVEAAFEDRAQRIRHKRLSKVVSPVSETPSIENSIEKARRISVRRSMNDLSIKSTKFVPTNTPVQENLKTNTSWISNSTYYDSKSNTPAAVESKLDWNKPTNPTPRPMSVTAAAFTPANAQPTQTLLASGRRLRHQSMTNSIPKSVEPFTPTPVTTPPPVANGWGADPQVWNNPTQLTANSSTWSTRNSVQLPPSNFVDPWSVNTQEVNKRSSLSWQKPVHTPATPTQDSLTSVYGWKQSAQDPAPIEGFQYSGTNRGRMLIKLKIETRTGGHQTLVIHEYDDPTKLAAEFCTYWNMNDFKAPLVRLITIRKNNALRSKQSFK</sequence>
<reference evidence="1" key="1">
    <citation type="submission" date="2020-05" db="EMBL/GenBank/DDBJ databases">
        <title>Phylogenomic resolution of chytrid fungi.</title>
        <authorList>
            <person name="Stajich J.E."/>
            <person name="Amses K."/>
            <person name="Simmons R."/>
            <person name="Seto K."/>
            <person name="Myers J."/>
            <person name="Bonds A."/>
            <person name="Quandt C.A."/>
            <person name="Barry K."/>
            <person name="Liu P."/>
            <person name="Grigoriev I."/>
            <person name="Longcore J.E."/>
            <person name="James T.Y."/>
        </authorList>
    </citation>
    <scope>NUCLEOTIDE SEQUENCE</scope>
    <source>
        <strain evidence="1">PLAUS21</strain>
    </source>
</reference>
<dbReference type="InterPro" id="IPR032675">
    <property type="entry name" value="LRR_dom_sf"/>
</dbReference>
<name>A0AAD5Y8D2_9FUNG</name>
<evidence type="ECO:0000313" key="1">
    <source>
        <dbReference type="EMBL" id="KAJ3257692.1"/>
    </source>
</evidence>
<proteinExistence type="predicted"/>
<dbReference type="Gene3D" id="3.80.10.10">
    <property type="entry name" value="Ribonuclease Inhibitor"/>
    <property type="match status" value="2"/>
</dbReference>